<evidence type="ECO:0000313" key="2">
    <source>
        <dbReference type="EMBL" id="SFO10483.1"/>
    </source>
</evidence>
<dbReference type="PANTHER" id="PTHR33383:SF1">
    <property type="entry name" value="MEMBRANE PROTEIN INSERTION EFFICIENCY FACTOR-RELATED"/>
    <property type="match status" value="1"/>
</dbReference>
<dbReference type="RefSeq" id="WP_074798162.1">
    <property type="nucleotide sequence ID" value="NZ_FOVJ01000007.1"/>
</dbReference>
<sequence length="69" mass="7792">MSRIIIGFIKLYQYCLSPFFGPSCRFSPSCSNYACEALTRHGALRGTFLSVLRILRCNPWSRGGYDPVP</sequence>
<dbReference type="NCBIfam" id="TIGR00278">
    <property type="entry name" value="membrane protein insertion efficiency factor YidD"/>
    <property type="match status" value="1"/>
</dbReference>
<dbReference type="HAMAP" id="MF_00386">
    <property type="entry name" value="UPF0161_YidD"/>
    <property type="match status" value="1"/>
</dbReference>
<dbReference type="EMBL" id="FOVJ01000007">
    <property type="protein sequence ID" value="SFO10483.1"/>
    <property type="molecule type" value="Genomic_DNA"/>
</dbReference>
<keyword evidence="1" id="KW-1003">Cell membrane</keyword>
<comment type="subcellular location">
    <subcellularLocation>
        <location evidence="1">Cell membrane</location>
        <topology evidence="1">Peripheral membrane protein</topology>
        <orientation evidence="1">Cytoplasmic side</orientation>
    </subcellularLocation>
</comment>
<keyword evidence="3" id="KW-1185">Reference proteome</keyword>
<dbReference type="GO" id="GO:0005886">
    <property type="term" value="C:plasma membrane"/>
    <property type="evidence" value="ECO:0007669"/>
    <property type="project" value="UniProtKB-SubCell"/>
</dbReference>
<dbReference type="InterPro" id="IPR002696">
    <property type="entry name" value="Membr_insert_effic_factor_YidD"/>
</dbReference>
<evidence type="ECO:0000313" key="3">
    <source>
        <dbReference type="Proteomes" id="UP000183107"/>
    </source>
</evidence>
<organism evidence="2 3">
    <name type="scientific">Nitrosospira briensis</name>
    <dbReference type="NCBI Taxonomy" id="35799"/>
    <lineage>
        <taxon>Bacteria</taxon>
        <taxon>Pseudomonadati</taxon>
        <taxon>Pseudomonadota</taxon>
        <taxon>Betaproteobacteria</taxon>
        <taxon>Nitrosomonadales</taxon>
        <taxon>Nitrosomonadaceae</taxon>
        <taxon>Nitrosospira</taxon>
    </lineage>
</organism>
<dbReference type="Proteomes" id="UP000183107">
    <property type="component" value="Unassembled WGS sequence"/>
</dbReference>
<reference evidence="3" key="1">
    <citation type="submission" date="2016-10" db="EMBL/GenBank/DDBJ databases">
        <authorList>
            <person name="Varghese N."/>
        </authorList>
    </citation>
    <scope>NUCLEOTIDE SEQUENCE [LARGE SCALE GENOMIC DNA]</scope>
    <source>
        <strain evidence="3">Nsp8</strain>
    </source>
</reference>
<dbReference type="OrthoDB" id="9801753at2"/>
<dbReference type="PANTHER" id="PTHR33383">
    <property type="entry name" value="MEMBRANE PROTEIN INSERTION EFFICIENCY FACTOR-RELATED"/>
    <property type="match status" value="1"/>
</dbReference>
<accession>A0A1I5EGJ6</accession>
<dbReference type="AlphaFoldDB" id="A0A1I5EGJ6"/>
<comment type="similarity">
    <text evidence="1">Belongs to the UPF0161 family.</text>
</comment>
<dbReference type="SMART" id="SM01234">
    <property type="entry name" value="Haemolytic"/>
    <property type="match status" value="1"/>
</dbReference>
<name>A0A1I5EGJ6_9PROT</name>
<evidence type="ECO:0000256" key="1">
    <source>
        <dbReference type="HAMAP-Rule" id="MF_00386"/>
    </source>
</evidence>
<dbReference type="Pfam" id="PF01809">
    <property type="entry name" value="YidD"/>
    <property type="match status" value="1"/>
</dbReference>
<gene>
    <name evidence="2" type="ORF">SAMN05216386_2649</name>
</gene>
<proteinExistence type="inferred from homology"/>
<protein>
    <recommendedName>
        <fullName evidence="1">Putative membrane protein insertion efficiency factor</fullName>
    </recommendedName>
</protein>
<keyword evidence="1" id="KW-0472">Membrane</keyword>
<comment type="function">
    <text evidence="1">Could be involved in insertion of integral membrane proteins into the membrane.</text>
</comment>